<protein>
    <submittedName>
        <fullName evidence="2">Uncharacterized protein</fullName>
    </submittedName>
</protein>
<sequence>MVPHGSAREVSCWNGGARVGRKYSNSGRSLTPARRLGRVGSRYDPSDGPVSSVLCFPIPLPRKGAGAYIVGVVDHLYLVTWLPLWPIMSSYTSTTPAVLAMRDASTGKGIGLTCVRSTVRPLGIRPYTCQVDRTTTGAPIPASDQLAASADSTEHELGNWNGVGADPTEQEPGILNVVRDDPIEQELGNWDGTRADLTEHGLGNRNGVRADPTKQGLGNLNVARADPTEQELGNWDGTKADLTEHGLGNWNGVGADPTKQGLENLNLGFCQGGELEHKSGDLAERVNSGANPGIWPRG</sequence>
<reference evidence="2" key="1">
    <citation type="journal article" date="2018" name="Data Brief">
        <title>Genome sequence data from 17 accessions of Ensete ventricosum, a staple food crop for millions in Ethiopia.</title>
        <authorList>
            <person name="Yemataw Z."/>
            <person name="Muzemil S."/>
            <person name="Ambachew D."/>
            <person name="Tripathi L."/>
            <person name="Tesfaye K."/>
            <person name="Chala A."/>
            <person name="Farbos A."/>
            <person name="O'Neill P."/>
            <person name="Moore K."/>
            <person name="Grant M."/>
            <person name="Studholme D.J."/>
        </authorList>
    </citation>
    <scope>NUCLEOTIDE SEQUENCE [LARGE SCALE GENOMIC DNA]</scope>
    <source>
        <tissue evidence="2">Leaf</tissue>
    </source>
</reference>
<proteinExistence type="predicted"/>
<feature type="region of interest" description="Disordered" evidence="1">
    <location>
        <begin position="199"/>
        <end position="220"/>
    </location>
</feature>
<gene>
    <name evidence="2" type="ORF">BHM03_00056055</name>
</gene>
<dbReference type="AlphaFoldDB" id="A0A445MMD0"/>
<evidence type="ECO:0000256" key="1">
    <source>
        <dbReference type="SAM" id="MobiDB-lite"/>
    </source>
</evidence>
<accession>A0A445MMD0</accession>
<dbReference type="EMBL" id="KV876735">
    <property type="protein sequence ID" value="RZR75377.1"/>
    <property type="molecule type" value="Genomic_DNA"/>
</dbReference>
<organism evidence="2">
    <name type="scientific">Ensete ventricosum</name>
    <name type="common">Abyssinian banana</name>
    <name type="synonym">Musa ensete</name>
    <dbReference type="NCBI Taxonomy" id="4639"/>
    <lineage>
        <taxon>Eukaryota</taxon>
        <taxon>Viridiplantae</taxon>
        <taxon>Streptophyta</taxon>
        <taxon>Embryophyta</taxon>
        <taxon>Tracheophyta</taxon>
        <taxon>Spermatophyta</taxon>
        <taxon>Magnoliopsida</taxon>
        <taxon>Liliopsida</taxon>
        <taxon>Zingiberales</taxon>
        <taxon>Musaceae</taxon>
        <taxon>Ensete</taxon>
    </lineage>
</organism>
<name>A0A445MMD0_ENSVE</name>
<evidence type="ECO:0000313" key="2">
    <source>
        <dbReference type="EMBL" id="RZR75377.1"/>
    </source>
</evidence>
<dbReference type="Proteomes" id="UP000290560">
    <property type="component" value="Unassembled WGS sequence"/>
</dbReference>